<feature type="domain" description="GH64" evidence="3">
    <location>
        <begin position="30"/>
        <end position="413"/>
    </location>
</feature>
<evidence type="ECO:0000259" key="3">
    <source>
        <dbReference type="PROSITE" id="PS52006"/>
    </source>
</evidence>
<gene>
    <name evidence="4" type="ORF">GCM10022393_23460</name>
</gene>
<evidence type="ECO:0000256" key="1">
    <source>
        <dbReference type="ARBA" id="ARBA00022729"/>
    </source>
</evidence>
<proteinExistence type="predicted"/>
<name>A0ABP6UNW5_9FLAO</name>
<dbReference type="SMART" id="SM00606">
    <property type="entry name" value="CBD_IV"/>
    <property type="match status" value="1"/>
</dbReference>
<dbReference type="EMBL" id="BAABCW010000008">
    <property type="protein sequence ID" value="GAA3509842.1"/>
    <property type="molecule type" value="Genomic_DNA"/>
</dbReference>
<organism evidence="4 5">
    <name type="scientific">Aquimarina addita</name>
    <dbReference type="NCBI Taxonomy" id="870485"/>
    <lineage>
        <taxon>Bacteria</taxon>
        <taxon>Pseudomonadati</taxon>
        <taxon>Bacteroidota</taxon>
        <taxon>Flavobacteriia</taxon>
        <taxon>Flavobacteriales</taxon>
        <taxon>Flavobacteriaceae</taxon>
        <taxon>Aquimarina</taxon>
    </lineage>
</organism>
<keyword evidence="1" id="KW-0732">Signal</keyword>
<dbReference type="Gene3D" id="2.60.110.10">
    <property type="entry name" value="Thaumatin"/>
    <property type="match status" value="1"/>
</dbReference>
<keyword evidence="5" id="KW-1185">Reference proteome</keyword>
<dbReference type="InterPro" id="IPR042517">
    <property type="entry name" value="Glyco_hydro_64_N_2"/>
</dbReference>
<dbReference type="NCBIfam" id="TIGR04183">
    <property type="entry name" value="Por_Secre_tail"/>
    <property type="match status" value="1"/>
</dbReference>
<evidence type="ECO:0000313" key="4">
    <source>
        <dbReference type="EMBL" id="GAA3509842.1"/>
    </source>
</evidence>
<dbReference type="Pfam" id="PF16483">
    <property type="entry name" value="Glyco_hydro_64"/>
    <property type="match status" value="1"/>
</dbReference>
<dbReference type="Pfam" id="PF18962">
    <property type="entry name" value="Por_Secre_tail"/>
    <property type="match status" value="1"/>
</dbReference>
<dbReference type="InterPro" id="IPR006584">
    <property type="entry name" value="Cellulose-bd_IV"/>
</dbReference>
<dbReference type="InterPro" id="IPR026444">
    <property type="entry name" value="Secre_tail"/>
</dbReference>
<dbReference type="InterPro" id="IPR005084">
    <property type="entry name" value="CBM6"/>
</dbReference>
<dbReference type="RefSeq" id="WP_344927593.1">
    <property type="nucleotide sequence ID" value="NZ_BAABCW010000008.1"/>
</dbReference>
<evidence type="ECO:0000259" key="2">
    <source>
        <dbReference type="PROSITE" id="PS51175"/>
    </source>
</evidence>
<dbReference type="Gene3D" id="2.60.120.260">
    <property type="entry name" value="Galactose-binding domain-like"/>
    <property type="match status" value="1"/>
</dbReference>
<dbReference type="PROSITE" id="PS51175">
    <property type="entry name" value="CBM6"/>
    <property type="match status" value="1"/>
</dbReference>
<dbReference type="CDD" id="cd09214">
    <property type="entry name" value="GH64-like"/>
    <property type="match status" value="1"/>
</dbReference>
<feature type="domain" description="CBM6" evidence="2">
    <location>
        <begin position="664"/>
        <end position="783"/>
    </location>
</feature>
<accession>A0ABP6UNW5</accession>
<protein>
    <recommendedName>
        <fullName evidence="6">Carbohydrate-binding protein</fullName>
    </recommendedName>
</protein>
<comment type="caution">
    <text evidence="4">The sequence shown here is derived from an EMBL/GenBank/DDBJ whole genome shotgun (WGS) entry which is preliminary data.</text>
</comment>
<dbReference type="InterPro" id="IPR037176">
    <property type="entry name" value="Osmotin/thaumatin-like_sf"/>
</dbReference>
<dbReference type="InterPro" id="IPR008979">
    <property type="entry name" value="Galactose-bd-like_sf"/>
</dbReference>
<dbReference type="Proteomes" id="UP001500459">
    <property type="component" value="Unassembled WGS sequence"/>
</dbReference>
<dbReference type="PANTHER" id="PTHR38165">
    <property type="match status" value="1"/>
</dbReference>
<dbReference type="Pfam" id="PF03422">
    <property type="entry name" value="CBM_6"/>
    <property type="match status" value="1"/>
</dbReference>
<evidence type="ECO:0008006" key="6">
    <source>
        <dbReference type="Google" id="ProtNLM"/>
    </source>
</evidence>
<dbReference type="InterPro" id="IPR037398">
    <property type="entry name" value="Glyco_hydro_64_fam"/>
</dbReference>
<dbReference type="PANTHER" id="PTHR38165:SF1">
    <property type="entry name" value="GLUCANASE B"/>
    <property type="match status" value="1"/>
</dbReference>
<dbReference type="PROSITE" id="PS52006">
    <property type="entry name" value="GH64"/>
    <property type="match status" value="1"/>
</dbReference>
<dbReference type="SUPFAM" id="SSF49785">
    <property type="entry name" value="Galactose-binding domain-like"/>
    <property type="match status" value="1"/>
</dbReference>
<dbReference type="InterPro" id="IPR013783">
    <property type="entry name" value="Ig-like_fold"/>
</dbReference>
<evidence type="ECO:0000313" key="5">
    <source>
        <dbReference type="Proteomes" id="UP001500459"/>
    </source>
</evidence>
<dbReference type="Gene3D" id="2.80.10.50">
    <property type="match status" value="1"/>
</dbReference>
<sequence>MKKTYLHQLLIKRIVMFLCIIGSSITYAQSLPLPYEIINSSEYADSEIFIGLVGKINDGENVWMDCSTSTLYPMQKSDNTIQGPIYNGNGGPGLEGKYADCFTRLSEIPNNTIDLPQIYAVRIFIAFEEQLYLYFFGEDGGYSAPALANNADPNQDIRFEMIELTYGPYGLWTNTTRVDAYQYPMGLEVWGTDGFYKKVGEIQSHQEILAAWENRVPSAFQGCYDRELGIIEAPSKTADFQEGGAQSNYFEEYVDAVWDRYSNEDLNLSIGEAGQWQGRVYGDRFIFTNQDGVEGIINGRPNTQEILEAKGVLAEDVLSTPDIHADQNIQKHFSAAFNRGVIDVNAPVGANVEWSNENEFFTQTPFNEYVKFWHSTDISFEGETYAFAYDDVFDFSSTIHTTVPNNVKITIGGFSGAPSCPSTVITPYINANNEGWVSTSNGIITSGQTIKLGPQPNSGGSWSWTGPNGFTESSREVSLTNIQSNQSGNYTATYTNTCGTKSTQIFTLTVNTDTTGGEFIPDPTKSYYIDNPYHNLRIGANGGEEPFSTSTSTTGANVEWKITISPTNGHYYIDCNGGDEKPRIRTNNSAYTDMQRTTSKGSWTKWSFIPAGDNTYFLTTLGSELQRLQMNNLGELKQVTTASADTWERFTLTEVLFSSSLASFHIEAEDYSTMSGIQTETTIDTNGGLNVGYVDATDWMEYTVNIPTDGTYTVDYRVASIPGDGAIQFQVDGNILATTNIPETNGWQNWDTISTTVTLSAGSQTIRLYAPEGGWNLNWLDIYSTSAKTSESINEKEIVSIYPVPVTNQLNISIPQYEAYHSLEIKDINGRTVLSEYNIDSTNITINTGRLSNGMYLLIMRRQGESAEIIKFMK</sequence>
<dbReference type="Gene3D" id="3.30.920.50">
    <property type="entry name" value="Beta-1,3-glucanase, C-terminal domain"/>
    <property type="match status" value="1"/>
</dbReference>
<dbReference type="CDD" id="cd04080">
    <property type="entry name" value="CBM6_cellulase-like"/>
    <property type="match status" value="1"/>
</dbReference>
<dbReference type="Gene3D" id="2.60.40.10">
    <property type="entry name" value="Immunoglobulins"/>
    <property type="match status" value="1"/>
</dbReference>
<reference evidence="5" key="1">
    <citation type="journal article" date="2019" name="Int. J. Syst. Evol. Microbiol.">
        <title>The Global Catalogue of Microorganisms (GCM) 10K type strain sequencing project: providing services to taxonomists for standard genome sequencing and annotation.</title>
        <authorList>
            <consortium name="The Broad Institute Genomics Platform"/>
            <consortium name="The Broad Institute Genome Sequencing Center for Infectious Disease"/>
            <person name="Wu L."/>
            <person name="Ma J."/>
        </authorList>
    </citation>
    <scope>NUCLEOTIDE SEQUENCE [LARGE SCALE GENOMIC DNA]</scope>
    <source>
        <strain evidence="5">JCM 17106</strain>
    </source>
</reference>
<dbReference type="InterPro" id="IPR032477">
    <property type="entry name" value="Glyco_hydro_64"/>
</dbReference>